<evidence type="ECO:0000313" key="2">
    <source>
        <dbReference type="Proteomes" id="UP000887572"/>
    </source>
</evidence>
<reference evidence="3" key="1">
    <citation type="submission" date="2022-11" db="UniProtKB">
        <authorList>
            <consortium name="WormBaseParasite"/>
        </authorList>
    </citation>
    <scope>IDENTIFICATION</scope>
</reference>
<feature type="region of interest" description="Disordered" evidence="1">
    <location>
        <begin position="80"/>
        <end position="127"/>
    </location>
</feature>
<feature type="compositionally biased region" description="Basic residues" evidence="1">
    <location>
        <begin position="92"/>
        <end position="109"/>
    </location>
</feature>
<accession>A0A914HQC2</accession>
<sequence length="127" mass="13908">MAKTTHVSSLIPVGQLAANSFDDVVELPQARNRSPATGRWHSSAWMDSFSAGVAKPALQQINDTWVVVIGGDIRRRHSARFVQQGQQVAPSRRCRSSARSRRRRRKFARVGHSFGLPRSSADGSAAA</sequence>
<evidence type="ECO:0000256" key="1">
    <source>
        <dbReference type="SAM" id="MobiDB-lite"/>
    </source>
</evidence>
<dbReference type="WBParaSite" id="Gr19_v10_g3264.t1">
    <property type="protein sequence ID" value="Gr19_v10_g3264.t1"/>
    <property type="gene ID" value="Gr19_v10_g3264"/>
</dbReference>
<keyword evidence="2" id="KW-1185">Reference proteome</keyword>
<name>A0A914HQC2_GLORO</name>
<proteinExistence type="predicted"/>
<evidence type="ECO:0000313" key="3">
    <source>
        <dbReference type="WBParaSite" id="Gr19_v10_g3264.t1"/>
    </source>
</evidence>
<dbReference type="Proteomes" id="UP000887572">
    <property type="component" value="Unplaced"/>
</dbReference>
<organism evidence="2 3">
    <name type="scientific">Globodera rostochiensis</name>
    <name type="common">Golden nematode worm</name>
    <name type="synonym">Heterodera rostochiensis</name>
    <dbReference type="NCBI Taxonomy" id="31243"/>
    <lineage>
        <taxon>Eukaryota</taxon>
        <taxon>Metazoa</taxon>
        <taxon>Ecdysozoa</taxon>
        <taxon>Nematoda</taxon>
        <taxon>Chromadorea</taxon>
        <taxon>Rhabditida</taxon>
        <taxon>Tylenchina</taxon>
        <taxon>Tylenchomorpha</taxon>
        <taxon>Tylenchoidea</taxon>
        <taxon>Heteroderidae</taxon>
        <taxon>Heteroderinae</taxon>
        <taxon>Globodera</taxon>
    </lineage>
</organism>
<dbReference type="AlphaFoldDB" id="A0A914HQC2"/>
<protein>
    <submittedName>
        <fullName evidence="3">Uncharacterized protein</fullName>
    </submittedName>
</protein>